<evidence type="ECO:0000313" key="1">
    <source>
        <dbReference type="EMBL" id="REC56761.1"/>
    </source>
</evidence>
<sequence length="212" mass="24548">MNCRIVFFLFILPFFGLSQKTKLDLKNIEKNLSNPNSTYNYDRLIFKFRGLPKSIDSTEAQHLYYGRNFRKDNLVSQNGDDFKDLAEAFKSNNFIECIRLGKVLYAKDPTNLDVILILLRAYDQTKDIGNFSHHIAQLRLLTDAIKDSGDGKSEKTAYKVNSVGDEYIFLNVMNVGQDYTRASKTLKDGIVDIWEKDENKIYIKVLYLDLIF</sequence>
<dbReference type="Proteomes" id="UP000256512">
    <property type="component" value="Unassembled WGS sequence"/>
</dbReference>
<proteinExistence type="predicted"/>
<name>A0A3D9BTS9_9FLAO</name>
<dbReference type="InterPro" id="IPR032578">
    <property type="entry name" value="DUF4919"/>
</dbReference>
<gene>
    <name evidence="1" type="ORF">DRF62_02735</name>
</gene>
<accession>A0A3D9BTS9</accession>
<dbReference type="AlphaFoldDB" id="A0A3D9BTS9"/>
<dbReference type="RefSeq" id="WP_115948975.1">
    <property type="nucleotide sequence ID" value="NZ_QNVS01000004.1"/>
</dbReference>
<evidence type="ECO:0000313" key="2">
    <source>
        <dbReference type="Proteomes" id="UP000256512"/>
    </source>
</evidence>
<keyword evidence="2" id="KW-1185">Reference proteome</keyword>
<organism evidence="1 2">
    <name type="scientific">Chryseobacterium piscium</name>
    <dbReference type="NCBI Taxonomy" id="333702"/>
    <lineage>
        <taxon>Bacteria</taxon>
        <taxon>Pseudomonadati</taxon>
        <taxon>Bacteroidota</taxon>
        <taxon>Flavobacteriia</taxon>
        <taxon>Flavobacteriales</taxon>
        <taxon>Weeksellaceae</taxon>
        <taxon>Chryseobacterium group</taxon>
        <taxon>Chryseobacterium</taxon>
    </lineage>
</organism>
<protein>
    <submittedName>
        <fullName evidence="1">DUF4919 domain-containing protein</fullName>
    </submittedName>
</protein>
<dbReference type="Pfam" id="PF16266">
    <property type="entry name" value="DUF4919"/>
    <property type="match status" value="1"/>
</dbReference>
<dbReference type="EMBL" id="QNVS01000004">
    <property type="protein sequence ID" value="REC56761.1"/>
    <property type="molecule type" value="Genomic_DNA"/>
</dbReference>
<reference evidence="1 2" key="1">
    <citation type="journal article" date="2006" name="Int. J. Syst. Evol. Microbiol.">
        <title>Chryseobacterium piscium sp. nov., isolated from fish of the South Atlantic Ocean off South Africa.</title>
        <authorList>
            <person name="de Beer H."/>
            <person name="Hugo C.J."/>
            <person name="Jooste P.J."/>
            <person name="Vancanneyt M."/>
            <person name="Coenye T."/>
            <person name="Vandamme P."/>
        </authorList>
    </citation>
    <scope>NUCLEOTIDE SEQUENCE [LARGE SCALE GENOMIC DNA]</scope>
    <source>
        <strain evidence="1 2">CCUG 51923</strain>
    </source>
</reference>
<comment type="caution">
    <text evidence="1">The sequence shown here is derived from an EMBL/GenBank/DDBJ whole genome shotgun (WGS) entry which is preliminary data.</text>
</comment>